<name>A0ABQ1JXF0_9GAMM</name>
<dbReference type="EMBL" id="BMIJ01000001">
    <property type="protein sequence ID" value="GGB81061.1"/>
    <property type="molecule type" value="Genomic_DNA"/>
</dbReference>
<evidence type="ECO:0000313" key="4">
    <source>
        <dbReference type="Proteomes" id="UP000629025"/>
    </source>
</evidence>
<evidence type="ECO:0000313" key="3">
    <source>
        <dbReference type="EMBL" id="GGB81061.1"/>
    </source>
</evidence>
<dbReference type="InterPro" id="IPR008278">
    <property type="entry name" value="4-PPantetheinyl_Trfase_dom"/>
</dbReference>
<evidence type="ECO:0000259" key="2">
    <source>
        <dbReference type="Pfam" id="PF01648"/>
    </source>
</evidence>
<reference evidence="4" key="1">
    <citation type="journal article" date="2019" name="Int. J. Syst. Evol. Microbiol.">
        <title>The Global Catalogue of Microorganisms (GCM) 10K type strain sequencing project: providing services to taxonomists for standard genome sequencing and annotation.</title>
        <authorList>
            <consortium name="The Broad Institute Genomics Platform"/>
            <consortium name="The Broad Institute Genome Sequencing Center for Infectious Disease"/>
            <person name="Wu L."/>
            <person name="Ma J."/>
        </authorList>
    </citation>
    <scope>NUCLEOTIDE SEQUENCE [LARGE SCALE GENOMIC DNA]</scope>
    <source>
        <strain evidence="4">CGMCC 1.15341</strain>
    </source>
</reference>
<keyword evidence="1" id="KW-0808">Transferase</keyword>
<feature type="domain" description="4'-phosphopantetheinyl transferase" evidence="2">
    <location>
        <begin position="4"/>
        <end position="60"/>
    </location>
</feature>
<dbReference type="InterPro" id="IPR037143">
    <property type="entry name" value="4-PPantetheinyl_Trfase_dom_sf"/>
</dbReference>
<proteinExistence type="predicted"/>
<keyword evidence="4" id="KW-1185">Reference proteome</keyword>
<comment type="caution">
    <text evidence="3">The sequence shown here is derived from an EMBL/GenBank/DDBJ whole genome shotgun (WGS) entry which is preliminary data.</text>
</comment>
<protein>
    <recommendedName>
        <fullName evidence="2">4'-phosphopantetheinyl transferase domain-containing protein</fullName>
    </recommendedName>
</protein>
<evidence type="ECO:0000256" key="1">
    <source>
        <dbReference type="ARBA" id="ARBA00022679"/>
    </source>
</evidence>
<dbReference type="Gene3D" id="3.90.470.20">
    <property type="entry name" value="4'-phosphopantetheinyl transferase domain"/>
    <property type="match status" value="1"/>
</dbReference>
<gene>
    <name evidence="3" type="ORF">GCM10011352_03470</name>
</gene>
<dbReference type="Pfam" id="PF01648">
    <property type="entry name" value="ACPS"/>
    <property type="match status" value="1"/>
</dbReference>
<dbReference type="Proteomes" id="UP000629025">
    <property type="component" value="Unassembled WGS sequence"/>
</dbReference>
<sequence>MKVRRDLQKLAELFMNENELRQLPKGEIQRADYFYKLWCAKEALYKALPLHEQAQTSLSSISYQAILGNSSPWHLIENVIDDYRVAILSERTDCPTKLIESPVELD</sequence>
<organism evidence="3 4">
    <name type="scientific">Marinobacterium zhoushanense</name>
    <dbReference type="NCBI Taxonomy" id="1679163"/>
    <lineage>
        <taxon>Bacteria</taxon>
        <taxon>Pseudomonadati</taxon>
        <taxon>Pseudomonadota</taxon>
        <taxon>Gammaproteobacteria</taxon>
        <taxon>Oceanospirillales</taxon>
        <taxon>Oceanospirillaceae</taxon>
        <taxon>Marinobacterium</taxon>
    </lineage>
</organism>
<accession>A0ABQ1JXF0</accession>
<dbReference type="SUPFAM" id="SSF56214">
    <property type="entry name" value="4'-phosphopantetheinyl transferase"/>
    <property type="match status" value="1"/>
</dbReference>